<keyword evidence="2" id="KW-0805">Transcription regulation</keyword>
<dbReference type="HOGENOM" id="CLU_040317_0_0_1"/>
<accession>A0A0C2YEF9</accession>
<feature type="compositionally biased region" description="Acidic residues" evidence="6">
    <location>
        <begin position="93"/>
        <end position="104"/>
    </location>
</feature>
<keyword evidence="3" id="KW-0238">DNA-binding</keyword>
<dbReference type="EMBL" id="KN831785">
    <property type="protein sequence ID" value="KIM39417.1"/>
    <property type="molecule type" value="Genomic_DNA"/>
</dbReference>
<dbReference type="InterPro" id="IPR050142">
    <property type="entry name" value="MADS-box/MEF2_TF"/>
</dbReference>
<keyword evidence="5" id="KW-0539">Nucleus</keyword>
<evidence type="ECO:0000313" key="8">
    <source>
        <dbReference type="EMBL" id="KIM39417.1"/>
    </source>
</evidence>
<keyword evidence="9" id="KW-1185">Reference proteome</keyword>
<reference evidence="8 9" key="1">
    <citation type="submission" date="2014-04" db="EMBL/GenBank/DDBJ databases">
        <authorList>
            <consortium name="DOE Joint Genome Institute"/>
            <person name="Kuo A."/>
            <person name="Gay G."/>
            <person name="Dore J."/>
            <person name="Kohler A."/>
            <person name="Nagy L.G."/>
            <person name="Floudas D."/>
            <person name="Copeland A."/>
            <person name="Barry K.W."/>
            <person name="Cichocki N."/>
            <person name="Veneault-Fourrey C."/>
            <person name="LaButti K."/>
            <person name="Lindquist E.A."/>
            <person name="Lipzen A."/>
            <person name="Lundell T."/>
            <person name="Morin E."/>
            <person name="Murat C."/>
            <person name="Sun H."/>
            <person name="Tunlid A."/>
            <person name="Henrissat B."/>
            <person name="Grigoriev I.V."/>
            <person name="Hibbett D.S."/>
            <person name="Martin F."/>
            <person name="Nordberg H.P."/>
            <person name="Cantor M.N."/>
            <person name="Hua S.X."/>
        </authorList>
    </citation>
    <scope>NUCLEOTIDE SEQUENCE [LARGE SCALE GENOMIC DNA]</scope>
    <source>
        <strain evidence="9">h7</strain>
    </source>
</reference>
<dbReference type="Gene3D" id="3.40.1810.10">
    <property type="entry name" value="Transcription factor, MADS-box"/>
    <property type="match status" value="1"/>
</dbReference>
<sequence>MSWHIILIPQFTPAYRQRKNGLFKKAYELGVLCSVDVAVIIFEERPGHHVKLYQYGSTDIHEIVQRHIRHDGEKDTRGPADFSGNNNNSRLDDGDDDEGDDDDEPPARIKRRHDGKLKPPVDMVPNLDYAPTHRNLSIPQAPPLSLHGMSGQSTGGGPILPISNDRSLGMPRDSNKRTTRLSLHPGHSKSPSNDLTSTGYQYQNPASFSQSSQYGHHQSRAHHGSNPQYQPFFPVSQHTSPPPSLIPLSSDFHRGSRGGQPGVQGFGLPSRTGSSSSSSYENPNMYTGMGRNQPPSSQQMSPGGGGGGGDLFTGFLDADEQSRHHNQGPGFVGMDWPVHGGGSSGSTGPSGPPILSGPTSSTGTDGSGGHSSANWLDYLSGNNPGNATSPIPGAGGRGETISWERGGGTASSGPGHRGDVSEMFGVSERGRGGVGAGSPMVMSISGGKRKGDDDGPGAAILASPASMRGGDLGKKDGKKDGGG</sequence>
<gene>
    <name evidence="8" type="ORF">M413DRAFT_29173</name>
</gene>
<dbReference type="AlphaFoldDB" id="A0A0C2YEF9"/>
<dbReference type="PROSITE" id="PS50066">
    <property type="entry name" value="MADS_BOX_2"/>
    <property type="match status" value="1"/>
</dbReference>
<feature type="compositionally biased region" description="Polar residues" evidence="6">
    <location>
        <begin position="380"/>
        <end position="389"/>
    </location>
</feature>
<evidence type="ECO:0000256" key="3">
    <source>
        <dbReference type="ARBA" id="ARBA00023125"/>
    </source>
</evidence>
<evidence type="ECO:0000259" key="7">
    <source>
        <dbReference type="PROSITE" id="PS50066"/>
    </source>
</evidence>
<proteinExistence type="predicted"/>
<reference evidence="9" key="2">
    <citation type="submission" date="2015-01" db="EMBL/GenBank/DDBJ databases">
        <title>Evolutionary Origins and Diversification of the Mycorrhizal Mutualists.</title>
        <authorList>
            <consortium name="DOE Joint Genome Institute"/>
            <consortium name="Mycorrhizal Genomics Consortium"/>
            <person name="Kohler A."/>
            <person name="Kuo A."/>
            <person name="Nagy L.G."/>
            <person name="Floudas D."/>
            <person name="Copeland A."/>
            <person name="Barry K.W."/>
            <person name="Cichocki N."/>
            <person name="Veneault-Fourrey C."/>
            <person name="LaButti K."/>
            <person name="Lindquist E.A."/>
            <person name="Lipzen A."/>
            <person name="Lundell T."/>
            <person name="Morin E."/>
            <person name="Murat C."/>
            <person name="Riley R."/>
            <person name="Ohm R."/>
            <person name="Sun H."/>
            <person name="Tunlid A."/>
            <person name="Henrissat B."/>
            <person name="Grigoriev I.V."/>
            <person name="Hibbett D.S."/>
            <person name="Martin F."/>
        </authorList>
    </citation>
    <scope>NUCLEOTIDE SEQUENCE [LARGE SCALE GENOMIC DNA]</scope>
    <source>
        <strain evidence="9">h7</strain>
    </source>
</reference>
<name>A0A0C2YEF9_HEBCY</name>
<keyword evidence="4" id="KW-0804">Transcription</keyword>
<dbReference type="SUPFAM" id="SSF55455">
    <property type="entry name" value="SRF-like"/>
    <property type="match status" value="1"/>
</dbReference>
<feature type="compositionally biased region" description="Polar residues" evidence="6">
    <location>
        <begin position="189"/>
        <end position="216"/>
    </location>
</feature>
<evidence type="ECO:0000256" key="1">
    <source>
        <dbReference type="ARBA" id="ARBA00004123"/>
    </source>
</evidence>
<evidence type="ECO:0000256" key="6">
    <source>
        <dbReference type="SAM" id="MobiDB-lite"/>
    </source>
</evidence>
<dbReference type="PANTHER" id="PTHR48019">
    <property type="entry name" value="SERUM RESPONSE FACTOR HOMOLOG"/>
    <property type="match status" value="1"/>
</dbReference>
<dbReference type="PRINTS" id="PR00404">
    <property type="entry name" value="MADSDOMAIN"/>
</dbReference>
<dbReference type="GO" id="GO:0005634">
    <property type="term" value="C:nucleus"/>
    <property type="evidence" value="ECO:0007669"/>
    <property type="project" value="UniProtKB-SubCell"/>
</dbReference>
<feature type="compositionally biased region" description="Basic and acidic residues" evidence="6">
    <location>
        <begin position="471"/>
        <end position="483"/>
    </location>
</feature>
<protein>
    <recommendedName>
        <fullName evidence="7">MADS-box domain-containing protein</fullName>
    </recommendedName>
</protein>
<dbReference type="GO" id="GO:0045944">
    <property type="term" value="P:positive regulation of transcription by RNA polymerase II"/>
    <property type="evidence" value="ECO:0007669"/>
    <property type="project" value="UniProtKB-ARBA"/>
</dbReference>
<dbReference type="GO" id="GO:0046983">
    <property type="term" value="F:protein dimerization activity"/>
    <property type="evidence" value="ECO:0007669"/>
    <property type="project" value="InterPro"/>
</dbReference>
<evidence type="ECO:0000256" key="4">
    <source>
        <dbReference type="ARBA" id="ARBA00023163"/>
    </source>
</evidence>
<feature type="domain" description="MADS-box" evidence="7">
    <location>
        <begin position="15"/>
        <end position="45"/>
    </location>
</feature>
<dbReference type="InterPro" id="IPR036879">
    <property type="entry name" value="TF_MADSbox_sf"/>
</dbReference>
<dbReference type="SMART" id="SM00432">
    <property type="entry name" value="MADS"/>
    <property type="match status" value="1"/>
</dbReference>
<dbReference type="Pfam" id="PF00319">
    <property type="entry name" value="SRF-TF"/>
    <property type="match status" value="1"/>
</dbReference>
<evidence type="ECO:0000313" key="9">
    <source>
        <dbReference type="Proteomes" id="UP000053424"/>
    </source>
</evidence>
<feature type="compositionally biased region" description="Gly residues" evidence="6">
    <location>
        <begin position="302"/>
        <end position="311"/>
    </location>
</feature>
<dbReference type="Proteomes" id="UP000053424">
    <property type="component" value="Unassembled WGS sequence"/>
</dbReference>
<feature type="region of interest" description="Disordered" evidence="6">
    <location>
        <begin position="70"/>
        <end position="483"/>
    </location>
</feature>
<comment type="subcellular location">
    <subcellularLocation>
        <location evidence="1">Nucleus</location>
    </subcellularLocation>
</comment>
<organism evidence="8 9">
    <name type="scientific">Hebeloma cylindrosporum</name>
    <dbReference type="NCBI Taxonomy" id="76867"/>
    <lineage>
        <taxon>Eukaryota</taxon>
        <taxon>Fungi</taxon>
        <taxon>Dikarya</taxon>
        <taxon>Basidiomycota</taxon>
        <taxon>Agaricomycotina</taxon>
        <taxon>Agaricomycetes</taxon>
        <taxon>Agaricomycetidae</taxon>
        <taxon>Agaricales</taxon>
        <taxon>Agaricineae</taxon>
        <taxon>Hymenogastraceae</taxon>
        <taxon>Hebeloma</taxon>
    </lineage>
</organism>
<dbReference type="STRING" id="686832.A0A0C2YEF9"/>
<evidence type="ECO:0000256" key="2">
    <source>
        <dbReference type="ARBA" id="ARBA00023015"/>
    </source>
</evidence>
<dbReference type="GO" id="GO:0003677">
    <property type="term" value="F:DNA binding"/>
    <property type="evidence" value="ECO:0007669"/>
    <property type="project" value="UniProtKB-KW"/>
</dbReference>
<feature type="compositionally biased region" description="Low complexity" evidence="6">
    <location>
        <begin position="346"/>
        <end position="364"/>
    </location>
</feature>
<dbReference type="OrthoDB" id="1898716at2759"/>
<dbReference type="InterPro" id="IPR002100">
    <property type="entry name" value="TF_MADSbox"/>
</dbReference>
<evidence type="ECO:0000256" key="5">
    <source>
        <dbReference type="ARBA" id="ARBA00023242"/>
    </source>
</evidence>